<proteinExistence type="predicted"/>
<protein>
    <recommendedName>
        <fullName evidence="2">DUF4253 domain-containing protein</fullName>
    </recommendedName>
</protein>
<organism evidence="3 4">
    <name type="scientific">Kineosporia succinea</name>
    <dbReference type="NCBI Taxonomy" id="84632"/>
    <lineage>
        <taxon>Bacteria</taxon>
        <taxon>Bacillati</taxon>
        <taxon>Actinomycetota</taxon>
        <taxon>Actinomycetes</taxon>
        <taxon>Kineosporiales</taxon>
        <taxon>Kineosporiaceae</taxon>
        <taxon>Kineosporia</taxon>
    </lineage>
</organism>
<name>A0ABT9PEL4_9ACTN</name>
<dbReference type="RefSeq" id="WP_307250622.1">
    <property type="nucleotide sequence ID" value="NZ_JAUSQZ010000001.1"/>
</dbReference>
<accession>A0ABT9PEL4</accession>
<dbReference type="InterPro" id="IPR025349">
    <property type="entry name" value="DUF4253"/>
</dbReference>
<feature type="region of interest" description="Disordered" evidence="1">
    <location>
        <begin position="1"/>
        <end position="22"/>
    </location>
</feature>
<comment type="caution">
    <text evidence="3">The sequence shown here is derived from an EMBL/GenBank/DDBJ whole genome shotgun (WGS) entry which is preliminary data.</text>
</comment>
<keyword evidence="4" id="KW-1185">Reference proteome</keyword>
<feature type="domain" description="DUF4253" evidence="2">
    <location>
        <begin position="168"/>
        <end position="274"/>
    </location>
</feature>
<evidence type="ECO:0000256" key="1">
    <source>
        <dbReference type="SAM" id="MobiDB-lite"/>
    </source>
</evidence>
<gene>
    <name evidence="3" type="ORF">J2S57_006893</name>
</gene>
<reference evidence="3 4" key="1">
    <citation type="submission" date="2023-07" db="EMBL/GenBank/DDBJ databases">
        <title>Sequencing the genomes of 1000 actinobacteria strains.</title>
        <authorList>
            <person name="Klenk H.-P."/>
        </authorList>
    </citation>
    <scope>NUCLEOTIDE SEQUENCE [LARGE SCALE GENOMIC DNA]</scope>
    <source>
        <strain evidence="3 4">DSM 44388</strain>
    </source>
</reference>
<dbReference type="Pfam" id="PF14062">
    <property type="entry name" value="DUF4253"/>
    <property type="match status" value="1"/>
</dbReference>
<evidence type="ECO:0000259" key="2">
    <source>
        <dbReference type="Pfam" id="PF14062"/>
    </source>
</evidence>
<evidence type="ECO:0000313" key="4">
    <source>
        <dbReference type="Proteomes" id="UP001235712"/>
    </source>
</evidence>
<sequence>MPTTPGLPPELQELFDRSDASRSLTVVLPPGRTVRGDGTPALWLSDDPATLDLWRSFRAEEPHSGLTPLLLDHLDGDPARPWDDGELWPGDMSSPGEHDPAEVLAEWWDEHTERDEDDDLTPDERLEVTAPFGDRWPGLAPRRNGAVEPEEQADRCAARVLREKPHLRLGLVAARGGSDALTAAGWQGAVNYVNDTAMISAVLRSWEERFGARVIAVGFADLYVSVAAPPATKDEALRVAAEHFAFCPDNVWATSLAEYADDLLGDPVWRFWWD</sequence>
<dbReference type="Proteomes" id="UP001235712">
    <property type="component" value="Unassembled WGS sequence"/>
</dbReference>
<feature type="region of interest" description="Disordered" evidence="1">
    <location>
        <begin position="131"/>
        <end position="150"/>
    </location>
</feature>
<evidence type="ECO:0000313" key="3">
    <source>
        <dbReference type="EMBL" id="MDP9831144.1"/>
    </source>
</evidence>
<dbReference type="EMBL" id="JAUSQZ010000001">
    <property type="protein sequence ID" value="MDP9831144.1"/>
    <property type="molecule type" value="Genomic_DNA"/>
</dbReference>